<feature type="compositionally biased region" description="Basic residues" evidence="1">
    <location>
        <begin position="96"/>
        <end position="111"/>
    </location>
</feature>
<feature type="region of interest" description="Disordered" evidence="1">
    <location>
        <begin position="184"/>
        <end position="384"/>
    </location>
</feature>
<dbReference type="EnsemblMetazoa" id="CLYHEMT011325.2">
    <property type="protein sequence ID" value="CLYHEMP011325.2"/>
    <property type="gene ID" value="CLYHEMG011325"/>
</dbReference>
<dbReference type="AlphaFoldDB" id="A0A7M5V883"/>
<sequence>MVKRSFDFEETGVTVELKYQDGIVSKGEAATYVIRRIVGSLTDYPSDEFNHTTGQLHLDTPLIDASDLEKDQMVFALYKLEDPMRYYPAMVTSVKSNKKRKEEKKQKAQTRKKTESPKEKKQKKKMTPKDKNVIVQNDEAATISLNSTDEDACLAAQVAAKLKQIRKFKEQAALARQPMPGVFLQNDQQTSNTSSIDDQPASVSPNRIDYPKGATPNRINQPKGSTPNRIDHPTSATPNRDDQPTSATPNIDDQPASATPNIDDQPARVSPNRIDYPKGATPNRIDYPKGATPNRIDQPKSSTPNRIDQPTTATPTRIDQPTSATPTRIDQPTSATPTRIDHPRSPTSNRIDHPTNATPNRIDQATSADSPEYPFPARKPQDNQVDFTKIQQAEEKIIKQREKDNLKTAQAAQSKLKTYELNRTVMEKIFQDQVTNSYQQDPHHSSVPGGVTTKPCSSRNPYLDLLKNPCSECWKKESDLFHLRQQLEEKEQVLADRDETIGMQSNAIITNSNEIERLRGLIQSQATNTSTKKVELFRDTGVFVRPRTACKALLKKMANNCVPYLLRRLFTKERISQAGLTGQTTPTSGPFPEHILDAITAFCKVNCKVRLPKADGGGLIEIDEKWMNTFITRTVTSAKRYMRDPELDWPVNPEWMDDEMPSN</sequence>
<evidence type="ECO:0000313" key="2">
    <source>
        <dbReference type="EnsemblMetazoa" id="CLYHEMP011325.2"/>
    </source>
</evidence>
<proteinExistence type="predicted"/>
<organism evidence="2 3">
    <name type="scientific">Clytia hemisphaerica</name>
    <dbReference type="NCBI Taxonomy" id="252671"/>
    <lineage>
        <taxon>Eukaryota</taxon>
        <taxon>Metazoa</taxon>
        <taxon>Cnidaria</taxon>
        <taxon>Hydrozoa</taxon>
        <taxon>Hydroidolina</taxon>
        <taxon>Leptothecata</taxon>
        <taxon>Obeliida</taxon>
        <taxon>Clytiidae</taxon>
        <taxon>Clytia</taxon>
    </lineage>
</organism>
<feature type="region of interest" description="Disordered" evidence="1">
    <location>
        <begin position="92"/>
        <end position="134"/>
    </location>
</feature>
<dbReference type="RefSeq" id="XP_066930855.1">
    <property type="nucleotide sequence ID" value="XM_067074754.1"/>
</dbReference>
<evidence type="ECO:0000313" key="3">
    <source>
        <dbReference type="Proteomes" id="UP000594262"/>
    </source>
</evidence>
<dbReference type="Proteomes" id="UP000594262">
    <property type="component" value="Unplaced"/>
</dbReference>
<dbReference type="OrthoDB" id="5371837at2759"/>
<evidence type="ECO:0008006" key="4">
    <source>
        <dbReference type="Google" id="ProtNLM"/>
    </source>
</evidence>
<feature type="compositionally biased region" description="Polar residues" evidence="1">
    <location>
        <begin position="217"/>
        <end position="262"/>
    </location>
</feature>
<feature type="compositionally biased region" description="Polar residues" evidence="1">
    <location>
        <begin position="185"/>
        <end position="205"/>
    </location>
</feature>
<feature type="compositionally biased region" description="Polar residues" evidence="1">
    <location>
        <begin position="299"/>
        <end position="337"/>
    </location>
</feature>
<protein>
    <recommendedName>
        <fullName evidence="4">BEN domain-containing protein</fullName>
    </recommendedName>
</protein>
<feature type="compositionally biased region" description="Polar residues" evidence="1">
    <location>
        <begin position="345"/>
        <end position="369"/>
    </location>
</feature>
<name>A0A7M5V883_9CNID</name>
<keyword evidence="3" id="KW-1185">Reference proteome</keyword>
<accession>A0A7M5V883</accession>
<evidence type="ECO:0000256" key="1">
    <source>
        <dbReference type="SAM" id="MobiDB-lite"/>
    </source>
</evidence>
<dbReference type="GeneID" id="136818419"/>
<reference evidence="2" key="1">
    <citation type="submission" date="2021-01" db="UniProtKB">
        <authorList>
            <consortium name="EnsemblMetazoa"/>
        </authorList>
    </citation>
    <scope>IDENTIFICATION</scope>
</reference>